<dbReference type="EMBL" id="CP044081">
    <property type="protein sequence ID" value="QEU08709.1"/>
    <property type="molecule type" value="Genomic_DNA"/>
</dbReference>
<sequence>MSIYTDIKIEQVLAPAVYNSTATSAGVSRDYNCEMVFCISTGAITGAGIYRTRIELSDNGTTWFATEDYEREYLEATLSDPLTANSVTVRGYKGLARYVRLVVVKDSGGSIALAVTALSKPGIRPVR</sequence>
<dbReference type="RefSeq" id="WP_150350722.1">
    <property type="nucleotide sequence ID" value="NZ_CP044081.1"/>
</dbReference>
<accession>A0A5P2QTI2</accession>
<reference evidence="1 2" key="1">
    <citation type="submission" date="2019-09" db="EMBL/GenBank/DDBJ databases">
        <title>FDA dAtabase for Regulatory Grade micrObial Sequences (FDA-ARGOS): Supporting development and validation of Infectious Disease Dx tests.</title>
        <authorList>
            <person name="Sciortino C."/>
            <person name="Tallon L."/>
            <person name="Sadzewicz L."/>
            <person name="Vavikolanu K."/>
            <person name="Mehta A."/>
            <person name="Aluvathingal J."/>
            <person name="Nadendla S."/>
            <person name="Nandy P."/>
            <person name="Geyer C."/>
            <person name="Yan Y."/>
            <person name="Sichtig H."/>
        </authorList>
    </citation>
    <scope>NUCLEOTIDE SEQUENCE [LARGE SCALE GENOMIC DNA]</scope>
    <source>
        <strain evidence="1 2">FDAARGOS_643</strain>
    </source>
</reference>
<evidence type="ECO:0000313" key="2">
    <source>
        <dbReference type="Proteomes" id="UP000324507"/>
    </source>
</evidence>
<dbReference type="Proteomes" id="UP000324507">
    <property type="component" value="Chromosome"/>
</dbReference>
<organism evidence="1 2">
    <name type="scientific">Paracoccus yeei</name>
    <dbReference type="NCBI Taxonomy" id="147645"/>
    <lineage>
        <taxon>Bacteria</taxon>
        <taxon>Pseudomonadati</taxon>
        <taxon>Pseudomonadota</taxon>
        <taxon>Alphaproteobacteria</taxon>
        <taxon>Rhodobacterales</taxon>
        <taxon>Paracoccaceae</taxon>
        <taxon>Paracoccus</taxon>
    </lineage>
</organism>
<dbReference type="AlphaFoldDB" id="A0A5P2QTI2"/>
<evidence type="ECO:0000313" key="1">
    <source>
        <dbReference type="EMBL" id="QEU08709.1"/>
    </source>
</evidence>
<name>A0A5P2QTI2_9RHOB</name>
<protein>
    <submittedName>
        <fullName evidence="1">Uncharacterized protein</fullName>
    </submittedName>
</protein>
<proteinExistence type="predicted"/>
<gene>
    <name evidence="1" type="ORF">FOB51_12295</name>
</gene>